<accession>A0A4Z1KP37</accession>
<reference evidence="2 3" key="1">
    <citation type="submission" date="2017-12" db="EMBL/GenBank/DDBJ databases">
        <title>Comparative genomics of Botrytis spp.</title>
        <authorList>
            <person name="Valero-Jimenez C.A."/>
            <person name="Tapia P."/>
            <person name="Veloso J."/>
            <person name="Silva-Moreno E."/>
            <person name="Staats M."/>
            <person name="Valdes J.H."/>
            <person name="Van Kan J.A.L."/>
        </authorList>
    </citation>
    <scope>NUCLEOTIDE SEQUENCE [LARGE SCALE GENOMIC DNA]</scope>
    <source>
        <strain evidence="2 3">MUCL3349</strain>
    </source>
</reference>
<evidence type="ECO:0000313" key="3">
    <source>
        <dbReference type="Proteomes" id="UP000297280"/>
    </source>
</evidence>
<keyword evidence="3" id="KW-1185">Reference proteome</keyword>
<dbReference type="EMBL" id="PQXO01000395">
    <property type="protein sequence ID" value="TGO85434.1"/>
    <property type="molecule type" value="Genomic_DNA"/>
</dbReference>
<feature type="compositionally biased region" description="Basic and acidic residues" evidence="1">
    <location>
        <begin position="365"/>
        <end position="383"/>
    </location>
</feature>
<dbReference type="AlphaFoldDB" id="A0A4Z1KP37"/>
<organism evidence="2 3">
    <name type="scientific">Botrytis porri</name>
    <dbReference type="NCBI Taxonomy" id="87229"/>
    <lineage>
        <taxon>Eukaryota</taxon>
        <taxon>Fungi</taxon>
        <taxon>Dikarya</taxon>
        <taxon>Ascomycota</taxon>
        <taxon>Pezizomycotina</taxon>
        <taxon>Leotiomycetes</taxon>
        <taxon>Helotiales</taxon>
        <taxon>Sclerotiniaceae</taxon>
        <taxon>Botrytis</taxon>
    </lineage>
</organism>
<dbReference type="Proteomes" id="UP000297280">
    <property type="component" value="Unassembled WGS sequence"/>
</dbReference>
<feature type="region of interest" description="Disordered" evidence="1">
    <location>
        <begin position="127"/>
        <end position="146"/>
    </location>
</feature>
<feature type="region of interest" description="Disordered" evidence="1">
    <location>
        <begin position="1"/>
        <end position="59"/>
    </location>
</feature>
<evidence type="ECO:0000313" key="2">
    <source>
        <dbReference type="EMBL" id="TGO85434.1"/>
    </source>
</evidence>
<gene>
    <name evidence="2" type="ORF">BPOR_0396g00060</name>
</gene>
<comment type="caution">
    <text evidence="2">The sequence shown here is derived from an EMBL/GenBank/DDBJ whole genome shotgun (WGS) entry which is preliminary data.</text>
</comment>
<sequence>MDRNQADGDLNEQGENEGEYEQRGRSQTPRARTLSPVSVATDIPSNGTFTPDSTSVPTPPLEALNLNPNLEPNLTLAHITSLPQTTILDYISAYRLARQRSLEKYVHPLLDPSQTVAPEFPNHILNDADDNSDLNSSSTSTPWSMPALVTGPEQSRLQRSHSQNFPGQSISPHWRHHPAALSPSPTTWRPGSGLPFPPPYETRVNGDDRPITLTEGQDNVARNRRDREISPRAHRIDPSSIVELENEEPIDVDSESVLQVRIQVQSQRLRQASPVSRDRIRGVLTRLVIRRLEDQAREEGRNFNTENHIEAGNVWTSQTADSRPRDLSSANTVSRPPVLTFNQDGTISLPQDRVLLNPLNNTDSSVHERIDADTGARRERRELASASPEVTSVVEAQDIYPSVEGLLIDLESQVRGMRNQILGTDLTRPEILSGGGVNFGMEQSGVEIDLDTILTRPPSQPSYVEDVEDAEPSMAEQLAAYQISRNHPNPESSNTNRNTPRAISPHDNSELPDLSQILTGYQDDLSRITTRIQLARRRAELQLAERRIRAALPIESRDISPYNLENPHTLTRAPRLRPSTSFEDLRLERQLAALSPASARNTIPAHRRTLFSRAQRESNTATVRRAEMLQRPAITAFDHLGKWQLYLENAATRIDSHVPEEWCSRIGKYTLIPSSSSTNSIEDVSGMSRSDEEILAAYSANTSYGFREIMRMVKEDGLGAREAWHYVLLWRDYLSESPIDEYHEMLGCCPMDVFMHVVIQGLNRGFGDWKMSEKCKRECNRYLLTRTSYYPFPSAETIDVARTFGDVTPESLREYFDSDISFLDEEWDMLATLKNEGYATARILHLAKNIARGIAKLETIDLKPPYDESNNAQRKDMFHRLKLEEIALAGQCGMLSAREHQALSADESSAEHVLVEYMLKWELVPDERDRMFQAFDGGAPLESLMSSRRR</sequence>
<feature type="compositionally biased region" description="Polar residues" evidence="1">
    <location>
        <begin position="485"/>
        <end position="501"/>
    </location>
</feature>
<feature type="compositionally biased region" description="Acidic residues" evidence="1">
    <location>
        <begin position="9"/>
        <end position="19"/>
    </location>
</feature>
<feature type="compositionally biased region" description="Polar residues" evidence="1">
    <location>
        <begin position="26"/>
        <end position="56"/>
    </location>
</feature>
<protein>
    <submittedName>
        <fullName evidence="2">Uncharacterized protein</fullName>
    </submittedName>
</protein>
<feature type="compositionally biased region" description="Polar residues" evidence="1">
    <location>
        <begin position="328"/>
        <end position="339"/>
    </location>
</feature>
<feature type="region of interest" description="Disordered" evidence="1">
    <location>
        <begin position="358"/>
        <end position="385"/>
    </location>
</feature>
<feature type="region of interest" description="Disordered" evidence="1">
    <location>
        <begin position="318"/>
        <end position="339"/>
    </location>
</feature>
<evidence type="ECO:0000256" key="1">
    <source>
        <dbReference type="SAM" id="MobiDB-lite"/>
    </source>
</evidence>
<proteinExistence type="predicted"/>
<name>A0A4Z1KP37_9HELO</name>
<feature type="region of interest" description="Disordered" evidence="1">
    <location>
        <begin position="485"/>
        <end position="513"/>
    </location>
</feature>